<evidence type="ECO:0000256" key="2">
    <source>
        <dbReference type="ARBA" id="ARBA00005993"/>
    </source>
</evidence>
<evidence type="ECO:0000256" key="4">
    <source>
        <dbReference type="ARBA" id="ARBA00022771"/>
    </source>
</evidence>
<evidence type="ECO:0000256" key="7">
    <source>
        <dbReference type="ARBA" id="ARBA00023125"/>
    </source>
</evidence>
<keyword evidence="7" id="KW-0238">DNA-binding</keyword>
<dbReference type="GO" id="GO:0000978">
    <property type="term" value="F:RNA polymerase II cis-regulatory region sequence-specific DNA binding"/>
    <property type="evidence" value="ECO:0007669"/>
    <property type="project" value="InterPro"/>
</dbReference>
<keyword evidence="13" id="KW-1185">Reference proteome</keyword>
<evidence type="ECO:0000256" key="6">
    <source>
        <dbReference type="ARBA" id="ARBA00023015"/>
    </source>
</evidence>
<dbReference type="SMART" id="SM00399">
    <property type="entry name" value="ZnF_C4"/>
    <property type="match status" value="1"/>
</dbReference>
<evidence type="ECO:0000313" key="12">
    <source>
        <dbReference type="EMBL" id="VDK47657.1"/>
    </source>
</evidence>
<evidence type="ECO:0000256" key="9">
    <source>
        <dbReference type="ARBA" id="ARBA00023170"/>
    </source>
</evidence>
<evidence type="ECO:0000256" key="3">
    <source>
        <dbReference type="ARBA" id="ARBA00022723"/>
    </source>
</evidence>
<name>A0A0M3JXL5_ANISI</name>
<evidence type="ECO:0000259" key="11">
    <source>
        <dbReference type="PROSITE" id="PS51030"/>
    </source>
</evidence>
<dbReference type="GO" id="GO:0008270">
    <property type="term" value="F:zinc ion binding"/>
    <property type="evidence" value="ECO:0007669"/>
    <property type="project" value="UniProtKB-KW"/>
</dbReference>
<keyword evidence="8" id="KW-0804">Transcription</keyword>
<dbReference type="Proteomes" id="UP000267096">
    <property type="component" value="Unassembled WGS sequence"/>
</dbReference>
<keyword evidence="6" id="KW-0805">Transcription regulation</keyword>
<sequence length="393" mass="44515">MRTGLSTAVQMSNLETCRVCGDAPARMHYGVVTCFGCKGFFRRTLKRPTEYTCRHQGNCIVDRHERNSCRYCRFKRCLEVGMDPKAVRPDRDTTGRHFEWRSRRHKQQKQSWNGEECKGVGFRGQAIGGGSGGMAGIASLLQRRVNSQFQVVHDEWMRRLPVDLRTTLMQIMNVDLIVSKGDTHENAKIIYPLKSVSLVDVLRDASVLKGKRTEFVPVVSLNATRPNQNLTQKYPRLRCSEHWPGPAEHSDDGDVMFKAVIQETFYHVVRETHPKQIASARFGNILLFLPNITILGELMRENIESIAKSAGTERLESSGKDSQQTANDESDAAYNLTITPNMTSFQEITSALNLDDNLLLLHTTPPNSPEFGYTPVPTPFQRAHFFIGSRFCY</sequence>
<keyword evidence="4" id="KW-0863">Zinc-finger</keyword>
<dbReference type="Pfam" id="PF00105">
    <property type="entry name" value="zf-C4"/>
    <property type="match status" value="1"/>
</dbReference>
<evidence type="ECO:0000313" key="13">
    <source>
        <dbReference type="Proteomes" id="UP000267096"/>
    </source>
</evidence>
<reference evidence="12 13" key="2">
    <citation type="submission" date="2018-11" db="EMBL/GenBank/DDBJ databases">
        <authorList>
            <consortium name="Pathogen Informatics"/>
        </authorList>
    </citation>
    <scope>NUCLEOTIDE SEQUENCE [LARGE SCALE GENOMIC DNA]</scope>
</reference>
<dbReference type="PROSITE" id="PS00031">
    <property type="entry name" value="NUCLEAR_REC_DBD_1"/>
    <property type="match status" value="1"/>
</dbReference>
<comment type="subcellular location">
    <subcellularLocation>
        <location evidence="1">Nucleus</location>
    </subcellularLocation>
</comment>
<dbReference type="WBParaSite" id="ASIM_0001309901-mRNA-1">
    <property type="protein sequence ID" value="ASIM_0001309901-mRNA-1"/>
    <property type="gene ID" value="ASIM_0001309901"/>
</dbReference>
<dbReference type="InterPro" id="IPR049636">
    <property type="entry name" value="HNF4-like_DBD"/>
</dbReference>
<proteinExistence type="inferred from homology"/>
<dbReference type="FunFam" id="3.30.50.10:FF:000030">
    <property type="entry name" value="Nuclear Hormone Receptor family"/>
    <property type="match status" value="1"/>
</dbReference>
<dbReference type="InterPro" id="IPR013088">
    <property type="entry name" value="Znf_NHR/GATA"/>
</dbReference>
<dbReference type="PRINTS" id="PR00047">
    <property type="entry name" value="STROIDFINGER"/>
</dbReference>
<dbReference type="CDD" id="cd06960">
    <property type="entry name" value="NR_DBD_HNF4A"/>
    <property type="match status" value="1"/>
</dbReference>
<dbReference type="Gene3D" id="3.30.50.10">
    <property type="entry name" value="Erythroid Transcription Factor GATA-1, subunit A"/>
    <property type="match status" value="1"/>
</dbReference>
<dbReference type="EMBL" id="UYRR01031210">
    <property type="protein sequence ID" value="VDK47657.1"/>
    <property type="molecule type" value="Genomic_DNA"/>
</dbReference>
<dbReference type="SUPFAM" id="SSF57716">
    <property type="entry name" value="Glucocorticoid receptor-like (DNA-binding domain)"/>
    <property type="match status" value="1"/>
</dbReference>
<keyword evidence="5" id="KW-0862">Zinc</keyword>
<dbReference type="InterPro" id="IPR052496">
    <property type="entry name" value="Orphan_Nuclear_Rcpt"/>
</dbReference>
<evidence type="ECO:0000256" key="5">
    <source>
        <dbReference type="ARBA" id="ARBA00022833"/>
    </source>
</evidence>
<dbReference type="PANTHER" id="PTHR47519">
    <property type="entry name" value="NUCLEAR HORMONE RECEPTOR FAMILY MEMBER NHR-31-RELATED"/>
    <property type="match status" value="1"/>
</dbReference>
<reference evidence="14" key="1">
    <citation type="submission" date="2017-02" db="UniProtKB">
        <authorList>
            <consortium name="WormBaseParasite"/>
        </authorList>
    </citation>
    <scope>IDENTIFICATION</scope>
</reference>
<keyword evidence="3" id="KW-0479">Metal-binding</keyword>
<feature type="domain" description="Nuclear receptor" evidence="11">
    <location>
        <begin position="14"/>
        <end position="89"/>
    </location>
</feature>
<comment type="similarity">
    <text evidence="2">Belongs to the nuclear hormone receptor family.</text>
</comment>
<evidence type="ECO:0000256" key="10">
    <source>
        <dbReference type="ARBA" id="ARBA00023242"/>
    </source>
</evidence>
<dbReference type="PROSITE" id="PS51030">
    <property type="entry name" value="NUCLEAR_REC_DBD_2"/>
    <property type="match status" value="1"/>
</dbReference>
<protein>
    <submittedName>
        <fullName evidence="14">Nuclear receptor domain-containing protein</fullName>
    </submittedName>
</protein>
<evidence type="ECO:0000256" key="1">
    <source>
        <dbReference type="ARBA" id="ARBA00004123"/>
    </source>
</evidence>
<evidence type="ECO:0000256" key="8">
    <source>
        <dbReference type="ARBA" id="ARBA00023163"/>
    </source>
</evidence>
<keyword evidence="9" id="KW-0675">Receptor</keyword>
<organism evidence="14">
    <name type="scientific">Anisakis simplex</name>
    <name type="common">Herring worm</name>
    <dbReference type="NCBI Taxonomy" id="6269"/>
    <lineage>
        <taxon>Eukaryota</taxon>
        <taxon>Metazoa</taxon>
        <taxon>Ecdysozoa</taxon>
        <taxon>Nematoda</taxon>
        <taxon>Chromadorea</taxon>
        <taxon>Rhabditida</taxon>
        <taxon>Spirurina</taxon>
        <taxon>Ascaridomorpha</taxon>
        <taxon>Ascaridoidea</taxon>
        <taxon>Anisakidae</taxon>
        <taxon>Anisakis</taxon>
        <taxon>Anisakis simplex complex</taxon>
    </lineage>
</organism>
<evidence type="ECO:0000313" key="14">
    <source>
        <dbReference type="WBParaSite" id="ASIM_0001309901-mRNA-1"/>
    </source>
</evidence>
<dbReference type="GO" id="GO:0003700">
    <property type="term" value="F:DNA-binding transcription factor activity"/>
    <property type="evidence" value="ECO:0007669"/>
    <property type="project" value="InterPro"/>
</dbReference>
<accession>A0A0M3JXL5</accession>
<dbReference type="GO" id="GO:0005634">
    <property type="term" value="C:nucleus"/>
    <property type="evidence" value="ECO:0007669"/>
    <property type="project" value="UniProtKB-SubCell"/>
</dbReference>
<dbReference type="PANTHER" id="PTHR47519:SF4">
    <property type="entry name" value="NUCLEAR HORMONE RECEPTOR FAMILY"/>
    <property type="match status" value="1"/>
</dbReference>
<gene>
    <name evidence="12" type="ORF">ASIM_LOCUS12565</name>
</gene>
<keyword evidence="10" id="KW-0539">Nucleus</keyword>
<dbReference type="OrthoDB" id="5854198at2759"/>
<dbReference type="InterPro" id="IPR001628">
    <property type="entry name" value="Znf_hrmn_rcpt"/>
</dbReference>
<dbReference type="AlphaFoldDB" id="A0A0M3JXL5"/>